<reference evidence="2" key="1">
    <citation type="submission" date="2018-12" db="EMBL/GenBank/DDBJ databases">
        <title>Complete genome sequence of an uncultured bacterium of the candidate phylum Bipolaricaulota.</title>
        <authorList>
            <person name="Kadnikov V.V."/>
            <person name="Mardanov A.V."/>
            <person name="Beletsky A.V."/>
            <person name="Frank Y.A."/>
            <person name="Karnachuk O.V."/>
            <person name="Ravin N.V."/>
        </authorList>
    </citation>
    <scope>NUCLEOTIDE SEQUENCE [LARGE SCALE GENOMIC DNA]</scope>
</reference>
<protein>
    <submittedName>
        <fullName evidence="1">Uncharacterized protein</fullName>
    </submittedName>
</protein>
<dbReference type="EMBL" id="CP034928">
    <property type="protein sequence ID" value="QAA75898.1"/>
    <property type="molecule type" value="Genomic_DNA"/>
</dbReference>
<sequence length="149" mass="16740">MSQIKRVEIHVRTAHVPGRRPDGDLYVGVGGREFVVSLKREDFPPDRVLVYAFGENPSPTKHAGENDPSAQRLTTDTLRDYPVYVRYEPDGKKDNWCVEDLRIVADGRGGDERRFRAAILGTTEGREAPQIWLGKRFGKMICLAEEAAG</sequence>
<organism evidence="1 2">
    <name type="scientific">Bipolaricaulis sibiricus</name>
    <dbReference type="NCBI Taxonomy" id="2501609"/>
    <lineage>
        <taxon>Bacteria</taxon>
        <taxon>Candidatus Bipolaricaulota</taxon>
        <taxon>Candidatus Bipolaricaulia</taxon>
        <taxon>Candidatus Bipolaricaulales</taxon>
        <taxon>Candidatus Bipolaricaulaceae</taxon>
        <taxon>Candidatus Bipolaricaulis</taxon>
    </lineage>
</organism>
<name>A0A410FSK1_BIPS1</name>
<evidence type="ECO:0000313" key="2">
    <source>
        <dbReference type="Proteomes" id="UP000287233"/>
    </source>
</evidence>
<gene>
    <name evidence="1" type="ORF">BIP78_0130</name>
</gene>
<dbReference type="AlphaFoldDB" id="A0A410FSK1"/>
<dbReference type="Proteomes" id="UP000287233">
    <property type="component" value="Chromosome"/>
</dbReference>
<proteinExistence type="predicted"/>
<accession>A0A410FSK1</accession>
<evidence type="ECO:0000313" key="1">
    <source>
        <dbReference type="EMBL" id="QAA75898.1"/>
    </source>
</evidence>
<dbReference type="KEGG" id="bih:BIP78_0130"/>